<dbReference type="Gramene" id="OMERI08G14590.1">
    <property type="protein sequence ID" value="OMERI08G14590.1"/>
    <property type="gene ID" value="OMERI08G14590"/>
</dbReference>
<reference evidence="2" key="1">
    <citation type="submission" date="2015-04" db="UniProtKB">
        <authorList>
            <consortium name="EnsemblPlants"/>
        </authorList>
    </citation>
    <scope>IDENTIFICATION</scope>
</reference>
<proteinExistence type="predicted"/>
<protein>
    <submittedName>
        <fullName evidence="2">Uncharacterized protein</fullName>
    </submittedName>
</protein>
<feature type="compositionally biased region" description="Basic and acidic residues" evidence="1">
    <location>
        <begin position="30"/>
        <end position="39"/>
    </location>
</feature>
<reference evidence="2" key="2">
    <citation type="submission" date="2018-05" db="EMBL/GenBank/DDBJ databases">
        <title>OmerRS3 (Oryza meridionalis Reference Sequence Version 3).</title>
        <authorList>
            <person name="Zhang J."/>
            <person name="Kudrna D."/>
            <person name="Lee S."/>
            <person name="Talag J."/>
            <person name="Welchert J."/>
            <person name="Wing R.A."/>
        </authorList>
    </citation>
    <scope>NUCLEOTIDE SEQUENCE [LARGE SCALE GENOMIC DNA]</scope>
    <source>
        <strain evidence="2">cv. OR44</strain>
    </source>
</reference>
<evidence type="ECO:0000313" key="2">
    <source>
        <dbReference type="EnsemblPlants" id="OMERI08G14590.1"/>
    </source>
</evidence>
<keyword evidence="3" id="KW-1185">Reference proteome</keyword>
<feature type="region of interest" description="Disordered" evidence="1">
    <location>
        <begin position="13"/>
        <end position="70"/>
    </location>
</feature>
<dbReference type="HOGENOM" id="CLU_152852_0_0_1"/>
<dbReference type="Proteomes" id="UP000008021">
    <property type="component" value="Chromosome 8"/>
</dbReference>
<name>A0A0E0EMH3_9ORYZ</name>
<feature type="compositionally biased region" description="Basic and acidic residues" evidence="1">
    <location>
        <begin position="50"/>
        <end position="62"/>
    </location>
</feature>
<evidence type="ECO:0000313" key="3">
    <source>
        <dbReference type="Proteomes" id="UP000008021"/>
    </source>
</evidence>
<sequence length="127" mass="13869">MVAGVFAKVKMGNWQQGKPFMHTQGSKSKGRTEDGRRDASSLCPGLSGRGMEHGKEGEDRTRIHPGCAGDKLGRTVAACQPWQGRGREDARDKRLGWYGRRPVAARSWGPWDVTALTSERCSSSPLA</sequence>
<evidence type="ECO:0000256" key="1">
    <source>
        <dbReference type="SAM" id="MobiDB-lite"/>
    </source>
</evidence>
<dbReference type="EnsemblPlants" id="OMERI08G14590.1">
    <property type="protein sequence ID" value="OMERI08G14590.1"/>
    <property type="gene ID" value="OMERI08G14590"/>
</dbReference>
<organism evidence="2">
    <name type="scientific">Oryza meridionalis</name>
    <dbReference type="NCBI Taxonomy" id="40149"/>
    <lineage>
        <taxon>Eukaryota</taxon>
        <taxon>Viridiplantae</taxon>
        <taxon>Streptophyta</taxon>
        <taxon>Embryophyta</taxon>
        <taxon>Tracheophyta</taxon>
        <taxon>Spermatophyta</taxon>
        <taxon>Magnoliopsida</taxon>
        <taxon>Liliopsida</taxon>
        <taxon>Poales</taxon>
        <taxon>Poaceae</taxon>
        <taxon>BOP clade</taxon>
        <taxon>Oryzoideae</taxon>
        <taxon>Oryzeae</taxon>
        <taxon>Oryzinae</taxon>
        <taxon>Oryza</taxon>
    </lineage>
</organism>
<accession>A0A0E0EMH3</accession>
<dbReference type="AlphaFoldDB" id="A0A0E0EMH3"/>